<accession>A0A5T1QSK3</accession>
<evidence type="ECO:0000256" key="3">
    <source>
        <dbReference type="ARBA" id="ARBA00022692"/>
    </source>
</evidence>
<reference evidence="10" key="1">
    <citation type="submission" date="2018-05" db="EMBL/GenBank/DDBJ databases">
        <authorList>
            <consortium name="GenomeTrakr network: Whole genome sequencing for foodborne pathogen traceback"/>
        </authorList>
    </citation>
    <scope>NUCLEOTIDE SEQUENCE</scope>
    <source>
        <strain evidence="10">NC_C6641</strain>
    </source>
</reference>
<dbReference type="InterPro" id="IPR000297">
    <property type="entry name" value="PPIase_PpiC"/>
</dbReference>
<feature type="transmembrane region" description="Helical" evidence="8">
    <location>
        <begin position="12"/>
        <end position="34"/>
    </location>
</feature>
<organism evidence="10">
    <name type="scientific">Campylobacter coli</name>
    <dbReference type="NCBI Taxonomy" id="195"/>
    <lineage>
        <taxon>Bacteria</taxon>
        <taxon>Pseudomonadati</taxon>
        <taxon>Campylobacterota</taxon>
        <taxon>Epsilonproteobacteria</taxon>
        <taxon>Campylobacterales</taxon>
        <taxon>Campylobacteraceae</taxon>
        <taxon>Campylobacter</taxon>
    </lineage>
</organism>
<evidence type="ECO:0000256" key="8">
    <source>
        <dbReference type="SAM" id="Phobius"/>
    </source>
</evidence>
<keyword evidence="6" id="KW-0143">Chaperone</keyword>
<dbReference type="InterPro" id="IPR027304">
    <property type="entry name" value="Trigger_fact/SurA_dom_sf"/>
</dbReference>
<name>A0A5T1QSK3_CAMCO</name>
<evidence type="ECO:0000256" key="6">
    <source>
        <dbReference type="ARBA" id="ARBA00023186"/>
    </source>
</evidence>
<dbReference type="Pfam" id="PF13624">
    <property type="entry name" value="SurA_N_3"/>
    <property type="match status" value="1"/>
</dbReference>
<dbReference type="GO" id="GO:0003755">
    <property type="term" value="F:peptidyl-prolyl cis-trans isomerase activity"/>
    <property type="evidence" value="ECO:0007669"/>
    <property type="project" value="InterPro"/>
</dbReference>
<keyword evidence="3 8" id="KW-0812">Transmembrane</keyword>
<dbReference type="SUPFAM" id="SSF109998">
    <property type="entry name" value="Triger factor/SurA peptide-binding domain-like"/>
    <property type="match status" value="1"/>
</dbReference>
<comment type="subcellular location">
    <subcellularLocation>
        <location evidence="1">Cell membrane</location>
        <topology evidence="1">Single-pass type II membrane protein</topology>
    </subcellularLocation>
</comment>
<dbReference type="InterPro" id="IPR052029">
    <property type="entry name" value="PpiD_chaperone"/>
</dbReference>
<dbReference type="AlphaFoldDB" id="A0A5T1QSK3"/>
<feature type="domain" description="PpiC" evidence="9">
    <location>
        <begin position="241"/>
        <end position="360"/>
    </location>
</feature>
<comment type="caution">
    <text evidence="10">The sequence shown here is derived from an EMBL/GenBank/DDBJ whole genome shotgun (WGS) entry which is preliminary data.</text>
</comment>
<gene>
    <name evidence="10" type="ORF">CYT24_00205</name>
</gene>
<keyword evidence="2" id="KW-1003">Cell membrane</keyword>
<dbReference type="Pfam" id="PF13145">
    <property type="entry name" value="Rotamase_2"/>
    <property type="match status" value="1"/>
</dbReference>
<proteinExistence type="inferred from homology"/>
<dbReference type="Gene3D" id="1.10.4030.10">
    <property type="entry name" value="Porin chaperone SurA, peptide-binding domain"/>
    <property type="match status" value="1"/>
</dbReference>
<evidence type="ECO:0000256" key="5">
    <source>
        <dbReference type="ARBA" id="ARBA00023136"/>
    </source>
</evidence>
<protein>
    <submittedName>
        <fullName evidence="10">Peptidylprolyl isomerase</fullName>
    </submittedName>
</protein>
<keyword evidence="5 8" id="KW-0472">Membrane</keyword>
<evidence type="ECO:0000313" key="10">
    <source>
        <dbReference type="EMBL" id="EAL4184363.1"/>
    </source>
</evidence>
<dbReference type="PANTHER" id="PTHR47529">
    <property type="entry name" value="PEPTIDYL-PROLYL CIS-TRANS ISOMERASE D"/>
    <property type="match status" value="1"/>
</dbReference>
<evidence type="ECO:0000256" key="1">
    <source>
        <dbReference type="ARBA" id="ARBA00004401"/>
    </source>
</evidence>
<evidence type="ECO:0000259" key="9">
    <source>
        <dbReference type="Pfam" id="PF13145"/>
    </source>
</evidence>
<evidence type="ECO:0000256" key="7">
    <source>
        <dbReference type="ARBA" id="ARBA00038408"/>
    </source>
</evidence>
<evidence type="ECO:0000256" key="4">
    <source>
        <dbReference type="ARBA" id="ARBA00022989"/>
    </source>
</evidence>
<sequence length="496" mass="57765">MLTWMQHHKKYLVVTIWISTIAFVGAGFLGWGAYDFNLNRSSSVAVVGDEKINYNEFNVRYNQIFNYYNQISNGGLNEESAKQLGIENAALSSLVEDKLLLNFAKDLGLGSSENEVIQALAETKAFQDPSGDFNKTIYYELLNANNMTPKEYEKTLSNEIIIGKLEQIFNLPQTDEELKMLGASYFMQDSLNIAKLEQDKENIKVNEEELKKLWNEHKEDYKTKKVYEISTYYLPVDMQKIDDSKLEEFYNNENNKFKYKDFSGKIMSFEAAKKDVAKDYALAQLKNIANAKFLELKEGKDKFQKDENITDSDVYYPLEALSRVKNGDVLRPSEYQNGYIIVKLNKINPVRTKTFDEAREEIMPIYISEQVKKNLEEKAKQNLENFSGTNIGFVSRDSTKNDSKIDNILNEAEFSYFLMNVFNSDQNRSYVILNEDKAVLYKINKQKLDMNPEKFQQYRTMLHQNLQNLKANEMKQELIEELKKTYPIKIYYKEGK</sequence>
<keyword evidence="4 8" id="KW-1133">Transmembrane helix</keyword>
<dbReference type="EMBL" id="AACOBW010000001">
    <property type="protein sequence ID" value="EAL4184363.1"/>
    <property type="molecule type" value="Genomic_DNA"/>
</dbReference>
<dbReference type="GO" id="GO:0005886">
    <property type="term" value="C:plasma membrane"/>
    <property type="evidence" value="ECO:0007669"/>
    <property type="project" value="UniProtKB-SubCell"/>
</dbReference>
<keyword evidence="10" id="KW-0413">Isomerase</keyword>
<evidence type="ECO:0000256" key="2">
    <source>
        <dbReference type="ARBA" id="ARBA00022475"/>
    </source>
</evidence>
<comment type="similarity">
    <text evidence="7">Belongs to the PpiD chaperone family.</text>
</comment>
<dbReference type="PANTHER" id="PTHR47529:SF1">
    <property type="entry name" value="PERIPLASMIC CHAPERONE PPID"/>
    <property type="match status" value="1"/>
</dbReference>